<dbReference type="Proteomes" id="UP000562395">
    <property type="component" value="Unassembled WGS sequence"/>
</dbReference>
<organism evidence="1 2">
    <name type="scientific">Novosphingobium hassiacum</name>
    <dbReference type="NCBI Taxonomy" id="173676"/>
    <lineage>
        <taxon>Bacteria</taxon>
        <taxon>Pseudomonadati</taxon>
        <taxon>Pseudomonadota</taxon>
        <taxon>Alphaproteobacteria</taxon>
        <taxon>Sphingomonadales</taxon>
        <taxon>Sphingomonadaceae</taxon>
        <taxon>Novosphingobium</taxon>
    </lineage>
</organism>
<protein>
    <recommendedName>
        <fullName evidence="3">TonB-dependent receptor</fullName>
    </recommendedName>
</protein>
<evidence type="ECO:0008006" key="3">
    <source>
        <dbReference type="Google" id="ProtNLM"/>
    </source>
</evidence>
<reference evidence="1 2" key="1">
    <citation type="submission" date="2020-08" db="EMBL/GenBank/DDBJ databases">
        <title>Genomic Encyclopedia of Type Strains, Phase IV (KMG-IV): sequencing the most valuable type-strain genomes for metagenomic binning, comparative biology and taxonomic classification.</title>
        <authorList>
            <person name="Goeker M."/>
        </authorList>
    </citation>
    <scope>NUCLEOTIDE SEQUENCE [LARGE SCALE GENOMIC DNA]</scope>
    <source>
        <strain evidence="1 2">DSM 14552</strain>
    </source>
</reference>
<evidence type="ECO:0000313" key="2">
    <source>
        <dbReference type="Proteomes" id="UP000562395"/>
    </source>
</evidence>
<name>A0A7W6A4C9_9SPHN</name>
<sequence>MTRPNVRRPLFRLDAQCKKIWPWVASALCASVICAPSAPHAQSRSATDPATGTAEIIVTGRRPRTIAEKDVAESIPPDVIKIYATDSIGELLGRLSARFGPNVSIIVNGRRLASNDAIEALPPEALEQIQLLNPTKAREFGFSPAQTVINLELRPKFQFFAAEGSGSMATDGAGEAETSTLRYSRIRNDQRLTAALTLLHQGGIRQRDRFASTASQNDRSLIPSQDAITFTSGYGRPLGKLNFDFSADAGLSRSETLTGVVADVSGTSDYHASHQENDIRFLRASTTLGGQIGNYFLSLQVNGERSWNTIRNLAGNEVTSPGLNSMSSSFSGTLTASGTLFQAPAGPVTIDGSLGATTSDTTVRQGNAAGQQNSPRYSSLSGQAGITLPITRKGQGMLGSIGDLSIGGRLDYSQASAFGRSIAVTSTLDWTVFEGLRIALSRASSPGLPGASAVLAPIVMRPGTLVYDASRDAVVPVTIITGGRDTLSRSASSATNISAEFHKSTPIASMTASFNYMTSETTNPLISISNPSPLAQRIFPDLFIRDASGALVEFDARPFNALRQTNREIALSLRLSGRLGSKSVDAPSDETKVRTAANEGAGPVWDFGVTYSYVLQRRLVLGNDQGSVDVLANPLALTGTPRGRLNLQWALGWKKFGANGNVSWESGARVRAIDDLAGAPVRYSPLTKVGLEIFAELARSSALDNPASLRVKVGVDNIFNKRLRVTGIPGYDNAVQRILSDPYGS</sequence>
<keyword evidence="2" id="KW-1185">Reference proteome</keyword>
<accession>A0A7W6A4C9</accession>
<dbReference type="SUPFAM" id="SSF56935">
    <property type="entry name" value="Porins"/>
    <property type="match status" value="1"/>
</dbReference>
<evidence type="ECO:0000313" key="1">
    <source>
        <dbReference type="EMBL" id="MBB3862980.1"/>
    </source>
</evidence>
<proteinExistence type="predicted"/>
<dbReference type="RefSeq" id="WP_183615349.1">
    <property type="nucleotide sequence ID" value="NZ_JACICY010000047.1"/>
</dbReference>
<gene>
    <name evidence="1" type="ORF">GGQ88_004289</name>
</gene>
<dbReference type="EMBL" id="JACICY010000047">
    <property type="protein sequence ID" value="MBB3862980.1"/>
    <property type="molecule type" value="Genomic_DNA"/>
</dbReference>
<dbReference type="AlphaFoldDB" id="A0A7W6A4C9"/>
<comment type="caution">
    <text evidence="1">The sequence shown here is derived from an EMBL/GenBank/DDBJ whole genome shotgun (WGS) entry which is preliminary data.</text>
</comment>